<keyword evidence="27 33" id="KW-1015">Disulfide bond</keyword>
<evidence type="ECO:0000256" key="3">
    <source>
        <dbReference type="ARBA" id="ARBA00004505"/>
    </source>
</evidence>
<dbReference type="GO" id="GO:0039654">
    <property type="term" value="P:fusion of virus membrane with host endosome membrane"/>
    <property type="evidence" value="ECO:0007669"/>
    <property type="project" value="UniProtKB-UniRule"/>
</dbReference>
<dbReference type="InterPro" id="IPR000777">
    <property type="entry name" value="HIV1_Gp120"/>
</dbReference>
<keyword evidence="11 33" id="KW-0945">Host-virus interaction</keyword>
<comment type="domain">
    <text evidence="33 34">The 17 amino acids long immunosuppressive region is present in many retroviral envelope proteins. Synthetic peptides derived from this relatively conserved sequence inhibit immune function in vitro and in vivo.</text>
</comment>
<keyword evidence="31 33" id="KW-1160">Virus entry into host cell</keyword>
<comment type="miscellaneous">
    <text evidence="33">HIV-1 lineages are divided in three main groups, M (for Major), O (for Outlier), and N (for New, or Non-M, Non-O). The vast majority of strains found worldwide belong to the group M. Group O seems to be endemic to and largely confined to Cameroon and neighboring countries in West Central Africa, where these viruses represent a small minority of HIV-1 strains. The group N is represented by a limited number of isolates from Cameroonian persons. The group M is further subdivided in 9 clades or subtypes (A to D, F to H, J and K).</text>
</comment>
<dbReference type="GO" id="GO:0019031">
    <property type="term" value="C:viral envelope"/>
    <property type="evidence" value="ECO:0007669"/>
    <property type="project" value="UniProtKB-KW"/>
</dbReference>
<feature type="compositionally biased region" description="Low complexity" evidence="35">
    <location>
        <begin position="136"/>
        <end position="154"/>
    </location>
</feature>
<evidence type="ECO:0000256" key="9">
    <source>
        <dbReference type="ARBA" id="ARBA00022511"/>
    </source>
</evidence>
<dbReference type="FunFam" id="1.10.287.210:FF:000001">
    <property type="entry name" value="Envelope glycoprotein gp160"/>
    <property type="match status" value="1"/>
</dbReference>
<feature type="coiled-coil region" evidence="33">
    <location>
        <begin position="637"/>
        <end position="671"/>
    </location>
</feature>
<feature type="chain" id="PRO_5023289907" description="Transmembrane protein gp41" evidence="33">
    <location>
        <begin position="515"/>
        <end position="860"/>
    </location>
</feature>
<dbReference type="FunFam" id="1.20.5.490:FF:000001">
    <property type="entry name" value="Envelope glycoprotein gp160"/>
    <property type="match status" value="1"/>
</dbReference>
<keyword evidence="14 33" id="KW-0812">Transmembrane</keyword>
<feature type="region of interest" description="MPER; binding to GalCer" evidence="33">
    <location>
        <begin position="666"/>
        <end position="687"/>
    </location>
</feature>
<evidence type="ECO:0000256" key="24">
    <source>
        <dbReference type="ARBA" id="ARBA00023054"/>
    </source>
</evidence>
<dbReference type="GO" id="GO:1903911">
    <property type="term" value="P:positive regulation of receptor clustering"/>
    <property type="evidence" value="ECO:0007669"/>
    <property type="project" value="UniProtKB-UniRule"/>
</dbReference>
<feature type="short sequence motif" description="Di-leucine internalization motif" evidence="33">
    <location>
        <begin position="859"/>
        <end position="860"/>
    </location>
</feature>
<comment type="domain">
    <text evidence="33">The CD4-binding region is targeted by the antibody b12.</text>
</comment>
<dbReference type="SUPFAM" id="SSF56502">
    <property type="entry name" value="gp120 core"/>
    <property type="match status" value="2"/>
</dbReference>
<dbReference type="InterPro" id="IPR036377">
    <property type="entry name" value="Gp120_core_sf"/>
</dbReference>
<dbReference type="InterPro" id="IPR037527">
    <property type="entry name" value="Gp160"/>
</dbReference>
<dbReference type="GO" id="GO:0052031">
    <property type="term" value="P:symbiont-mediated perturbation of host defense response"/>
    <property type="evidence" value="ECO:0007669"/>
    <property type="project" value="UniProtKB-UniRule"/>
</dbReference>
<evidence type="ECO:0000256" key="16">
    <source>
        <dbReference type="ARBA" id="ARBA00022729"/>
    </source>
</evidence>
<evidence type="ECO:0000256" key="30">
    <source>
        <dbReference type="ARBA" id="ARBA00023288"/>
    </source>
</evidence>
<evidence type="ECO:0000259" key="36">
    <source>
        <dbReference type="Pfam" id="PF00516"/>
    </source>
</evidence>
<comment type="subunit">
    <text evidence="33">The mature envelope protein (Env) consists of a homotrimer of non-covalently associated gp120-gp41 heterodimers. The resulting complex protrudes from the virus surface as a spike. There seems to be as few as 10 spikes on the average virion. Surface protein gp120 interacts with host CD4, CCR5 and CXCR4. Gp120 also interacts with the C-type lectins CD209/DC-SIGN and CLEC4M/DC-SIGNR (collectively referred to as DC-SIGN(R)). Gp120 and gp41 interact with GalCer. Gp120 interacts with host ITGA4/ITGB7 complex; on CD4+ T-cells, this interaction results in rapid activation of integrin ITGAL/LFA-1, which facilitates efficient cell-to-cell spreading of HIV-1. Gp120 interacts with cell-associated heparan sulfate; this interaction increases virus infectivity on permissive cells and may be involved in infection of CD4- cells.</text>
</comment>
<comment type="function">
    <text evidence="33">Envelope glycoprotein gp160: Oligomerizes in the host endoplasmic reticulum into predominantly trimers. In a second time, gp160 transits in the host Golgi, where glycosylation is completed. The precursor is then proteolytically cleaved in the trans-Golgi and thereby activated by cellular furin or furin-like proteases to produce gp120 and gp41.</text>
</comment>
<name>A0A1C8Z2K2_HV1</name>
<evidence type="ECO:0000256" key="8">
    <source>
        <dbReference type="ARBA" id="ARBA00022510"/>
    </source>
</evidence>
<feature type="short sequence motif" description="YXXL motif; contains endocytosis signal" evidence="33">
    <location>
        <begin position="716"/>
        <end position="719"/>
    </location>
</feature>
<feature type="disulfide bond" evidence="33">
    <location>
        <begin position="232"/>
        <end position="243"/>
    </location>
</feature>
<dbReference type="HAMAP" id="MF_04083">
    <property type="entry name" value="HIV_ENV"/>
    <property type="match status" value="1"/>
</dbReference>
<feature type="region of interest" description="Immunosuppression" evidence="33">
    <location>
        <begin position="578"/>
        <end position="596"/>
    </location>
</feature>
<evidence type="ECO:0000256" key="14">
    <source>
        <dbReference type="ARBA" id="ARBA00022692"/>
    </source>
</evidence>
<dbReference type="CDD" id="cd09909">
    <property type="entry name" value="HIV-1-like_HR1-HR2"/>
    <property type="match status" value="1"/>
</dbReference>
<comment type="PTM">
    <text evidence="33">Palmitoylation of the transmembrane protein and of Env polyprotein (prior to its proteolytic cleavage) is essential for their association with host cell membrane lipid rafts. Palmitoylation is therefore required for envelope trafficking to classical lipid rafts, but not for viral replication.</text>
</comment>
<dbReference type="SUPFAM" id="SSF58069">
    <property type="entry name" value="Virus ectodomain"/>
    <property type="match status" value="1"/>
</dbReference>
<evidence type="ECO:0000256" key="19">
    <source>
        <dbReference type="ARBA" id="ARBA00022870"/>
    </source>
</evidence>
<dbReference type="EMBL" id="KX693548">
    <property type="protein sequence ID" value="AOK87913.1"/>
    <property type="molecule type" value="Genomic_DNA"/>
</dbReference>
<dbReference type="GO" id="GO:1903908">
    <property type="term" value="P:positive regulation of plasma membrane raft polarization"/>
    <property type="evidence" value="ECO:0007669"/>
    <property type="project" value="UniProtKB-UniRule"/>
</dbReference>
<comment type="subcellular location">
    <molecule>Transmembrane protein gp41</molecule>
    <subcellularLocation>
        <location evidence="33">Virion membrane</location>
        <topology evidence="33">Single-pass type I membrane protein</topology>
    </subcellularLocation>
    <subcellularLocation>
        <location evidence="33">Host cell membrane</location>
        <topology evidence="33">Single-pass type I membrane protein</topology>
    </subcellularLocation>
    <subcellularLocation>
        <location evidence="33">Host endosome membrane</location>
        <topology evidence="33">Single-pass type I membrane protein</topology>
    </subcellularLocation>
    <text evidence="33">It is probably concentrated at the site of budding and incorporated into the virions possibly by contacts between the cytoplasmic tail of Env and the N-terminus of Gag.</text>
</comment>
<evidence type="ECO:0000256" key="28">
    <source>
        <dbReference type="ARBA" id="ARBA00023180"/>
    </source>
</evidence>
<feature type="lipid moiety-binding region" description="S-palmitoyl cysteine; by host" evidence="33">
    <location>
        <position position="768"/>
    </location>
</feature>
<comment type="PTM">
    <text evidence="33">Specific enzymatic cleavages in vivo yield mature proteins. Envelope glycoproteins are synthesized as a inactive precursor that is heavily N-glycosylated and processed likely by host cell furin in the Golgi to yield the mature SU and TM proteins. The cleavage site between SU and TM requires the minimal sequence [KR]-X-[KR]-R. About 2 of the 9 disulfide bonds of gp41 are reduced by P4HB/PDI, following binding to CD4 receptor.</text>
</comment>
<dbReference type="GO" id="GO:0005198">
    <property type="term" value="F:structural molecule activity"/>
    <property type="evidence" value="ECO:0007669"/>
    <property type="project" value="UniProtKB-UniRule"/>
</dbReference>
<comment type="subcellular location">
    <subcellularLocation>
        <location evidence="3">Host cell membrane</location>
        <topology evidence="3">Peripheral membrane protein</topology>
    </subcellularLocation>
    <subcellularLocation>
        <location evidence="1">Host cell membrane</location>
        <topology evidence="1">Single-pass type I membrane protein</topology>
    </subcellularLocation>
    <subcellularLocation>
        <location evidence="2">Host endosome membrane</location>
        <topology evidence="2">Peripheral membrane protein</topology>
    </subcellularLocation>
    <subcellularLocation>
        <location evidence="5">Host endosome membrane</location>
        <topology evidence="5">Single-pass type I membrane protein</topology>
    </subcellularLocation>
    <subcellularLocation>
        <location evidence="6">Virion membrane</location>
        <topology evidence="6">Peripheral membrane protein</topology>
    </subcellularLocation>
    <subcellularLocation>
        <location evidence="4">Virion membrane</location>
        <topology evidence="4">Single-pass type I membrane protein</topology>
    </subcellularLocation>
</comment>
<feature type="transmembrane region" description="Helical" evidence="34">
    <location>
        <begin position="20"/>
        <end position="41"/>
    </location>
</feature>
<evidence type="ECO:0000256" key="7">
    <source>
        <dbReference type="ARBA" id="ARBA00022506"/>
    </source>
</evidence>
<feature type="topological domain" description="Cytoplasmic" evidence="33">
    <location>
        <begin position="710"/>
        <end position="860"/>
    </location>
</feature>
<feature type="region of interest" description="Disordered" evidence="35">
    <location>
        <begin position="136"/>
        <end position="157"/>
    </location>
</feature>
<comment type="domain">
    <text evidence="33">The membrane proximal external region (MPER) present in gp41 is a tryptophan-rich region recognized by the antibodies 2F5, Z13, and 4E10. MPER seems to play a role in fusion.</text>
</comment>
<feature type="domain" description="Retroviral envelope protein GP41-like" evidence="37">
    <location>
        <begin position="534"/>
        <end position="722"/>
    </location>
</feature>
<comment type="miscellaneous">
    <text evidence="33">Inhibitors targeting HIV-1 viral envelope proteins are used as antiretroviral drugs. Attachment of virions to the cell surface via non-specific interactions and CD4 binding can be blocked by inhibitors that include cyanovirin-N, cyclotriazadisulfonamide analogs, PRO 2000, TNX 355 and PRO 542. In addition, BMS 806 can block CD4-induced conformational changes. Env interactions with the coreceptor molecules can be targeted by CCR5 antagonists including SCH-D, maraviroc (UK 427857) and aplaviroc (GW 873140), and the CXCR4 antagonist AMD 070. Fusion of viral and cellular membranes can be inhibited by peptides such as enfuvirtide and tifuvirtide (T 1249). Resistance to inhibitors associated with mutations in Env are observed. Most of the time, single mutations confer only a modest reduction in drug susceptibility. Combination of several mutations is usually required to develop a high-level drug resistance.</text>
</comment>
<accession>A0A1C8Z2K2</accession>
<keyword evidence="12 33" id="KW-1162">Viral penetration into host cytoplasm</keyword>
<keyword evidence="16 33" id="KW-0732">Signal</keyword>
<evidence type="ECO:0000256" key="20">
    <source>
        <dbReference type="ARBA" id="ARBA00022879"/>
    </source>
</evidence>
<organismHost>
    <name type="scientific">Homo sapiens</name>
    <name type="common">Human</name>
    <dbReference type="NCBI Taxonomy" id="9606"/>
</organismHost>
<evidence type="ECO:0000256" key="34">
    <source>
        <dbReference type="RuleBase" id="RU363095"/>
    </source>
</evidence>
<dbReference type="GO" id="GO:0075512">
    <property type="term" value="P:clathrin-dependent endocytosis of virus by host cell"/>
    <property type="evidence" value="ECO:0007669"/>
    <property type="project" value="UniProtKB-UniRule"/>
</dbReference>
<feature type="transmembrane region" description="Helical" evidence="34">
    <location>
        <begin position="515"/>
        <end position="539"/>
    </location>
</feature>
<evidence type="ECO:0000256" key="27">
    <source>
        <dbReference type="ARBA" id="ARBA00023157"/>
    </source>
</evidence>
<keyword evidence="19 33" id="KW-1043">Host membrane</keyword>
<evidence type="ECO:0000256" key="25">
    <source>
        <dbReference type="ARBA" id="ARBA00023136"/>
    </source>
</evidence>
<dbReference type="GO" id="GO:0044175">
    <property type="term" value="C:host cell endosome membrane"/>
    <property type="evidence" value="ECO:0007669"/>
    <property type="project" value="UniProtKB-SubCell"/>
</dbReference>
<reference evidence="38" key="1">
    <citation type="submission" date="2016-08" db="EMBL/GenBank/DDBJ databases">
        <title>Escape from humoral immunity is associated with treatment failure in HIV-1-infected patients receiving long-term antiretroviral therapy: implication for predicting treatment outcome and designing individual therapeutic regimen.</title>
        <authorList>
            <person name="Ouyang Y."/>
            <person name="Yin Q."/>
            <person name="Li Z."/>
            <person name="Ma L."/>
        </authorList>
    </citation>
    <scope>NUCLEOTIDE SEQUENCE</scope>
    <source>
        <strain evidence="38">2039-1-18</strain>
    </source>
</reference>
<evidence type="ECO:0000256" key="35">
    <source>
        <dbReference type="SAM" id="MobiDB-lite"/>
    </source>
</evidence>
<feature type="region of interest" description="CD4-binding loop" evidence="33">
    <location>
        <begin position="366"/>
        <end position="376"/>
    </location>
</feature>
<evidence type="ECO:0000256" key="18">
    <source>
        <dbReference type="ARBA" id="ARBA00022844"/>
    </source>
</evidence>
<keyword evidence="15 33" id="KW-0053">Apoptosis</keyword>
<evidence type="ECO:0000256" key="33">
    <source>
        <dbReference type="HAMAP-Rule" id="MF_04083"/>
    </source>
</evidence>
<evidence type="ECO:0000256" key="10">
    <source>
        <dbReference type="ARBA" id="ARBA00022570"/>
    </source>
</evidence>
<comment type="domain">
    <text evidence="33">The YXXL motif is involved in determining the exact site of viral release at the surface of infected mononuclear cells and promotes endocytosis. YXXL and di-leucine endocytosis motifs interact directly or indirectly with the clathrin adapter complexes, opperate independently, and their activities are not additive.</text>
</comment>
<keyword evidence="7 33" id="KW-1168">Fusion of virus membrane with host membrane</keyword>
<feature type="site" description="Cleavage; by host furin" evidence="33">
    <location>
        <begin position="514"/>
        <end position="515"/>
    </location>
</feature>
<dbReference type="GO" id="GO:0055036">
    <property type="term" value="C:virion membrane"/>
    <property type="evidence" value="ECO:0007669"/>
    <property type="project" value="UniProtKB-SubCell"/>
</dbReference>
<feature type="region of interest" description="V5" evidence="33">
    <location>
        <begin position="464"/>
        <end position="474"/>
    </location>
</feature>
<feature type="disulfide bond" evidence="33">
    <location>
        <begin position="53"/>
        <end position="73"/>
    </location>
</feature>
<evidence type="ECO:0000256" key="21">
    <source>
        <dbReference type="ARBA" id="ARBA00022890"/>
    </source>
</evidence>
<dbReference type="Gene3D" id="2.170.40.20">
    <property type="entry name" value="Human immunodeficiency virus 1, Gp160, envelope glycoprotein"/>
    <property type="match status" value="2"/>
</dbReference>
<feature type="transmembrane region" description="Helical" evidence="34">
    <location>
        <begin position="682"/>
        <end position="709"/>
    </location>
</feature>
<dbReference type="GO" id="GO:0019064">
    <property type="term" value="P:fusion of virus membrane with host plasma membrane"/>
    <property type="evidence" value="ECO:0007669"/>
    <property type="project" value="UniProtKB-UniRule"/>
</dbReference>
<evidence type="ECO:0000259" key="37">
    <source>
        <dbReference type="Pfam" id="PF00517"/>
    </source>
</evidence>
<proteinExistence type="inferred from homology"/>
<dbReference type="GO" id="GO:0019062">
    <property type="term" value="P:virion attachment to host cell"/>
    <property type="evidence" value="ECO:0007669"/>
    <property type="project" value="UniProtKB-UniRule"/>
</dbReference>
<comment type="PTM">
    <text evidence="33">Highly glycosylated by host. The high number of glycan on the protein is reffered to as 'glycan shield' because it contributes to hide protein sequence from adaptive immune system.</text>
</comment>
<keyword evidence="17 33" id="KW-1161">Viral attachment to host cell</keyword>
<gene>
    <name evidence="33 38" type="primary">env</name>
</gene>
<comment type="subcellular location">
    <molecule>Surface protein gp120</molecule>
    <subcellularLocation>
        <location evidence="33">Virion membrane</location>
        <topology evidence="33">Peripheral membrane protein</topology>
    </subcellularLocation>
    <subcellularLocation>
        <location evidence="33">Host cell membrane</location>
        <topology evidence="33">Peripheral membrane protein</topology>
    </subcellularLocation>
    <subcellularLocation>
        <location evidence="33">Host endosome membrane</location>
        <topology evidence="33">Single-pass type I membrane protein</topology>
    </subcellularLocation>
    <text evidence="33">The surface protein is not anchored to the viral envelope, but associates with the extravirion surface through its binding to TM. It is probably concentrated at the site of budding and incorporated into the virions possibly by contacts between the cytoplasmic tail of Env and the N-terminus of Gag.</text>
</comment>
<dbReference type="FunFam" id="2.170.40.20:FF:000001">
    <property type="entry name" value="Envelope glycoprotein gp160"/>
    <property type="match status" value="1"/>
</dbReference>
<feature type="disulfide bond" evidence="33">
    <location>
        <begin position="602"/>
        <end position="608"/>
    </location>
</feature>
<dbReference type="Pfam" id="PF00516">
    <property type="entry name" value="GP120"/>
    <property type="match status" value="1"/>
</dbReference>
<comment type="domain">
    <text evidence="33">Some of the most genetically diverse regions of the viral genome are present in Env. They are called variable regions 1 through 5 (V1 through V5). Coreceptor usage of gp120 is determined mainly by the primary structure of the third variable region (V3) in the outer domain of gp120. The sequence of V3 determines which coreceptor, CCR5 and/or CXCR4 (corresponding to R5/macrophage, X4/T cell and R5X4/T cell and macrophage tropism), is used to trigger the fusion potential of the Env complex, and hence which cells the virus can infect. Binding to CCR5 involves a region adjacent in addition to V3.</text>
</comment>
<keyword evidence="18 33" id="KW-0946">Virion</keyword>
<evidence type="ECO:0000256" key="4">
    <source>
        <dbReference type="ARBA" id="ARBA00004563"/>
    </source>
</evidence>
<evidence type="ECO:0000256" key="23">
    <source>
        <dbReference type="ARBA" id="ARBA00023046"/>
    </source>
</evidence>
<protein>
    <recommendedName>
        <fullName evidence="33">Envelope glycoprotein gp160</fullName>
    </recommendedName>
    <alternativeName>
        <fullName evidence="33">Env polyprotein</fullName>
    </alternativeName>
    <component>
        <recommendedName>
            <fullName evidence="33">Surface protein gp120</fullName>
            <shortName evidence="33">SU</shortName>
        </recommendedName>
        <alternativeName>
            <fullName evidence="33">Glycoprotein 120</fullName>
            <shortName evidence="33">gp120</shortName>
        </alternativeName>
    </component>
    <component>
        <recommendedName>
            <fullName evidence="33">Transmembrane protein gp41</fullName>
            <shortName evidence="33">TM</shortName>
        </recommendedName>
        <alternativeName>
            <fullName evidence="33">Glycoprotein 41</fullName>
            <shortName evidence="33">gp41</shortName>
        </alternativeName>
    </component>
</protein>
<keyword evidence="8 33" id="KW-1170">Fusion of virus membrane with host endosomal membrane</keyword>
<comment type="function">
    <text evidence="33">Transmembrane protein gp41: Acts as a class I viral fusion protein. Under the current model, the protein has at least 3 conformational states: pre-fusion native state, pre-hairpin intermediate state, and post-fusion hairpin state. During fusion of viral and target intracellular membranes, the coiled coil regions (heptad repeats) assume a trimer-of-hairpins structure, positioning the fusion peptide in close proximity to the C-terminal region of the ectodomain. The formation of this structure appears to drive apposition and subsequent fusion of viral and target cell membranes. Complete fusion occurs in host cell endosomes and is dynamin-dependent, however some lipid transfer might occur at the plasma membrane. The virus undergoes clathrin-dependent internalization long before endosomal fusion, thus minimizing the surface exposure of conserved viral epitopes during fusion and reducing the efficacy of inhibitors targeting these epitopes. Membranes fusion leads to delivery of the nucleocapsid into the cytoplasm.</text>
</comment>
<dbReference type="Gene3D" id="1.20.5.490">
    <property type="entry name" value="Single helix bin"/>
    <property type="match status" value="1"/>
</dbReference>
<feature type="region of interest" description="Disordered" evidence="35">
    <location>
        <begin position="724"/>
        <end position="746"/>
    </location>
</feature>
<keyword evidence="9 33" id="KW-1032">Host cell membrane</keyword>
<keyword evidence="23 33" id="KW-1039">Host endosome</keyword>
<comment type="function">
    <text evidence="33">Surface protein gp120: Attaches the virus to the host lymphoid cell by binding to the primary receptor CD4. This interaction induces a structural rearrangement creating a high affinity binding site for a chemokine coreceptor like CXCR4 and/or CCR5. Acts as a ligand for CD209/DC-SIGN and CLEC4M/DC-SIGNR, which are respectively found on dendritic cells (DCs), and on endothelial cells of liver sinusoids and lymph node sinuses. These interactions allow capture of viral particles at mucosal surfaces by these cells and subsequent transmission to permissive cells. HIV subverts the migration properties of dendritic cells to gain access to CD4+ T-cells in lymph nodes. Virus transmission to permissive T-cells occurs either in trans (without DCs infection, through viral capture and transmission), or in cis (following DCs productive infection, through the usual CD4-gp120 interaction), thereby inducing a robust infection. In trans infection, bound virions remain infectious over days and it is proposed that they are not degraded, but protected in non-lysosomal acidic organelles within the DCs close to the cell membrane thus contributing to the viral infectious potential during DCs' migration from the periphery to the lymphoid tissues. On arrival at lymphoid tissues, intact virions recycle back to DCs' cell surface allowing virus transmission to CD4+ T-cells.</text>
</comment>
<evidence type="ECO:0000256" key="6">
    <source>
        <dbReference type="ARBA" id="ARBA00004650"/>
    </source>
</evidence>
<keyword evidence="30 33" id="KW-0449">Lipoprotein</keyword>
<keyword evidence="25 33" id="KW-0472">Membrane</keyword>
<comment type="similarity">
    <text evidence="33">Belongs to the HIV-1 env protein family.</text>
</comment>
<evidence type="ECO:0000256" key="17">
    <source>
        <dbReference type="ARBA" id="ARBA00022804"/>
    </source>
</evidence>
<evidence type="ECO:0000256" key="13">
    <source>
        <dbReference type="ARBA" id="ARBA00022685"/>
    </source>
</evidence>
<evidence type="ECO:0000256" key="2">
    <source>
        <dbReference type="ARBA" id="ARBA00004433"/>
    </source>
</evidence>
<keyword evidence="28 33" id="KW-0325">Glycoprotein</keyword>
<evidence type="ECO:0000256" key="12">
    <source>
        <dbReference type="ARBA" id="ARBA00022595"/>
    </source>
</evidence>
<evidence type="ECO:0000313" key="38">
    <source>
        <dbReference type="EMBL" id="AOK87913.1"/>
    </source>
</evidence>
<dbReference type="Pfam" id="PF00517">
    <property type="entry name" value="GP41"/>
    <property type="match status" value="1"/>
</dbReference>
<evidence type="ECO:0000256" key="1">
    <source>
        <dbReference type="ARBA" id="ARBA00004402"/>
    </source>
</evidence>
<keyword evidence="22 33" id="KW-1133">Transmembrane helix</keyword>
<evidence type="ECO:0000256" key="15">
    <source>
        <dbReference type="ARBA" id="ARBA00022703"/>
    </source>
</evidence>
<evidence type="ECO:0000256" key="32">
    <source>
        <dbReference type="ARBA" id="ARBA00062028"/>
    </source>
</evidence>
<dbReference type="GO" id="GO:0019082">
    <property type="term" value="P:viral protein processing"/>
    <property type="evidence" value="ECO:0007669"/>
    <property type="project" value="UniProtKB-UniRule"/>
</dbReference>
<dbReference type="Gene3D" id="1.10.287.210">
    <property type="match status" value="1"/>
</dbReference>
<feature type="disulfide bond" evidence="33">
    <location>
        <begin position="222"/>
        <end position="251"/>
    </location>
</feature>
<feature type="domain" description="Human immunodeficiency virus 1 envelope glycoprotein Gp120" evidence="36">
    <location>
        <begin position="33"/>
        <end position="514"/>
    </location>
</feature>
<organism evidence="38">
    <name type="scientific">Human immunodeficiency virus type 1</name>
    <name type="common">HIV-1</name>
    <dbReference type="NCBI Taxonomy" id="11676"/>
    <lineage>
        <taxon>Viruses</taxon>
        <taxon>Riboviria</taxon>
        <taxon>Pararnavirae</taxon>
        <taxon>Artverviricota</taxon>
        <taxon>Revtraviricetes</taxon>
        <taxon>Ortervirales</taxon>
        <taxon>Retroviridae</taxon>
        <taxon>Orthoretrovirinae</taxon>
        <taxon>Lentivirus</taxon>
        <taxon>Lentivirus humimdef1</taxon>
    </lineage>
</organism>
<evidence type="ECO:0000256" key="29">
    <source>
        <dbReference type="ARBA" id="ARBA00023280"/>
    </source>
</evidence>
<evidence type="ECO:0000256" key="26">
    <source>
        <dbReference type="ARBA" id="ARBA00023139"/>
    </source>
</evidence>
<keyword evidence="10 33" id="KW-1165">Clathrin-mediated endocytosis of virus by host</keyword>
<keyword evidence="29 33" id="KW-0899">Viral immunoevasion</keyword>
<keyword evidence="21 33" id="KW-1164">Virus endocytosis by host</keyword>
<feature type="chain" id="PRO_5023289908" description="Envelope glycoprotein gp160" evidence="33">
    <location>
        <begin position="32"/>
        <end position="860"/>
    </location>
</feature>
<keyword evidence="20 33" id="KW-0261">Viral envelope protein</keyword>
<comment type="subunit">
    <text evidence="32">The mature envelope protein (Env) consists of a homotrimer of non-covalently associated gp120-gp41 heterodimers. The resulting complex protrudes from the virus surface as a spike. There seems to be as few as 10 spikes on the average virion. Interacts with host CD4, CCR5 and CXCR4. Gp120 also interacts with the C-type lectins CD209/DC-SIGN and CLEC4M/DC-SIGNR (collectively referred to as DC-SIGN(R)). Gp120 and gp41 interact with GalCer. Gp120 interacts with host ITGA4/ITGB7 complex; on CD4+ T-cells, this interaction results in rapid activation of integrin ITGAL/LFA-1, which facilitates efficient cell-to-cell spreading of HIV-1. Gp120 interacts with cell-associated heparan sulfate; this interaction increases virus infectivity on permissive cells and may be involved in infection of CD4- cells.</text>
</comment>
<keyword evidence="26 33" id="KW-0564">Palmitate</keyword>
<evidence type="ECO:0000256" key="11">
    <source>
        <dbReference type="ARBA" id="ARBA00022581"/>
    </source>
</evidence>
<sequence>MRVKGIRKNCQHLWRWGTMLLGMLMICSAAENLWVTVYYGVPVWKEATTTLFCASDAKAYDTEAHNVWATHACVPTDPNPQEVVLGNVTENFNMWKNDMVEQMHGDIISLWDQSLKPCVKLTPLCVTLNCTDVKNTNNTSNNTSTTNSNNSSTTEGGEMKNCSFKITTNIGTTVKDYALFYKPDVVPIDNNATKYRLIHCNTSTITQACPKISFEPIPIHYCTPAGFALLKCNNKKFNGTGPCKNVSTVQCTHGIRPVVSTQLLLNGSLAEEEVVIRSSNFTDNAKVIIVQLKESVEINCTRPNNNTRKRISIGPGRAWVTTGQIIGNIRQAHCNISRTKWNNTLHQITRKLREQFGNKTMIFNQSAGGDLEVVVHSFNCGGEFFYCNTSQLFNSTWHNDTWNDTSPQSHNIENDTLTLPCKIRQIVRMWQQVGKAMYAPPIAGQIRCSSNITGLLLTRDGGNGNMDNETFRPTGGDMRNNWRSELYKYKVVKIEPLGVAPTKAKRRVVQREKRAVGMLGAMFLGFLGAAGSTMGAASITLTVQARQLLSGIVQQQGNLLRAIEAQQHLLQLTVWGIKQLQARVLAVERYLQDQQLLGIWGCSGKLICTTTVPWNVSWSNKSLNEIWDNMTWMEWEREISNYTRQIYTLIEESQNQQEKNELDLLELDKWASLWNWFSITNWLWYIKIFIMILGGLVGLRIIFAVLSIVNRVRQGYSPLSLQTRFPAQRGPGRPEGIEEEGGEQDRDRSERLVNGFLTLFWVDLRSLCLFSYHRLRDLLLIVARIVELLGRRGWEALKYLWNLLQYWIQELKNSAVSLLNATAIAVAEGTDRIIELAQRAFRAFLHIPRRIRQGLERALL</sequence>
<dbReference type="FunFam" id="2.170.40.20:FF:000003">
    <property type="entry name" value="Envelope glycoprotein gp160"/>
    <property type="match status" value="1"/>
</dbReference>
<keyword evidence="24 33" id="KW-0175">Coiled coil</keyword>
<evidence type="ECO:0000256" key="22">
    <source>
        <dbReference type="ARBA" id="ARBA00022989"/>
    </source>
</evidence>
<dbReference type="InterPro" id="IPR000328">
    <property type="entry name" value="GP41-like"/>
</dbReference>
<dbReference type="GO" id="GO:0016020">
    <property type="term" value="C:membrane"/>
    <property type="evidence" value="ECO:0007669"/>
    <property type="project" value="UniProtKB-UniRule"/>
</dbReference>
<comment type="caution">
    <text evidence="33 34">Lacks conserved residue(s) required for the propagation of feature annotation.</text>
</comment>
<evidence type="ECO:0000256" key="31">
    <source>
        <dbReference type="ARBA" id="ARBA00023296"/>
    </source>
</evidence>
<dbReference type="GO" id="GO:0020002">
    <property type="term" value="C:host cell plasma membrane"/>
    <property type="evidence" value="ECO:0007669"/>
    <property type="project" value="UniProtKB-SubCell"/>
</dbReference>
<keyword evidence="13 33" id="KW-0165">Cleavage on pair of basic residues</keyword>
<evidence type="ECO:0000256" key="5">
    <source>
        <dbReference type="ARBA" id="ARBA00004578"/>
    </source>
</evidence>